<evidence type="ECO:0000313" key="1">
    <source>
        <dbReference type="EMBL" id="MCZ4521982.1"/>
    </source>
</evidence>
<dbReference type="InterPro" id="IPR016084">
    <property type="entry name" value="Haem_Oase-like_multi-hlx"/>
</dbReference>
<reference evidence="1" key="1">
    <citation type="submission" date="2022-12" db="EMBL/GenBank/DDBJ databases">
        <authorList>
            <person name="Krivoruchko A.V."/>
            <person name="Elkin A."/>
        </authorList>
    </citation>
    <scope>NUCLEOTIDE SEQUENCE</scope>
    <source>
        <strain evidence="1">IEGM 1391</strain>
    </source>
</reference>
<dbReference type="Gene3D" id="1.20.910.10">
    <property type="entry name" value="Heme oxygenase-like"/>
    <property type="match status" value="1"/>
</dbReference>
<evidence type="ECO:0000313" key="2">
    <source>
        <dbReference type="Proteomes" id="UP001081071"/>
    </source>
</evidence>
<proteinExistence type="predicted"/>
<dbReference type="Proteomes" id="UP001081071">
    <property type="component" value="Unassembled WGS sequence"/>
</dbReference>
<organism evidence="1 2">
    <name type="scientific">Rhodococcus ruber</name>
    <dbReference type="NCBI Taxonomy" id="1830"/>
    <lineage>
        <taxon>Bacteria</taxon>
        <taxon>Bacillati</taxon>
        <taxon>Actinomycetota</taxon>
        <taxon>Actinomycetes</taxon>
        <taxon>Mycobacteriales</taxon>
        <taxon>Nocardiaceae</taxon>
        <taxon>Rhodococcus</taxon>
    </lineage>
</organism>
<dbReference type="Pfam" id="PF14518">
    <property type="entry name" value="Haem_oxygenas_2"/>
    <property type="match status" value="1"/>
</dbReference>
<dbReference type="EMBL" id="JAPWIJ010000016">
    <property type="protein sequence ID" value="MCZ4521982.1"/>
    <property type="molecule type" value="Genomic_DNA"/>
</dbReference>
<accession>A0ABT4MLV9</accession>
<gene>
    <name evidence="1" type="ORF">O4220_25965</name>
</gene>
<keyword evidence="2" id="KW-1185">Reference proteome</keyword>
<protein>
    <submittedName>
        <fullName evidence="1">Iron-containing redox enzyme family protein</fullName>
    </submittedName>
</protein>
<name>A0ABT4MLV9_9NOCA</name>
<comment type="caution">
    <text evidence="1">The sequence shown here is derived from an EMBL/GenBank/DDBJ whole genome shotgun (WGS) entry which is preliminary data.</text>
</comment>
<dbReference type="SUPFAM" id="SSF48613">
    <property type="entry name" value="Heme oxygenase-like"/>
    <property type="match status" value="1"/>
</dbReference>
<dbReference type="SMART" id="SM01236">
    <property type="entry name" value="Haem_oxygenase_2"/>
    <property type="match status" value="1"/>
</dbReference>
<dbReference type="RefSeq" id="WP_269608428.1">
    <property type="nucleotide sequence ID" value="NZ_JAPWIJ010000016.1"/>
</dbReference>
<sequence>MTELLSARPTAARSPVLPLPCGPISEAVVRCLTTGEPGNTSILPTLTDVDSTSRDVQLTLLICYELHYRGFDGVADAWEWDPDLLRLRATLESAFLEYVRAHVEPGHDAAAEMDSLSVEATSGTGPSWFLRDEGSWEQMREYFVHRSIYHLKEADPHAWAIPRLTGQAKASYVAVEFDEYGGGKGDRVHQKLWADSMVAAELDASYLGYVDRVPAQTLAWVNLMSLFGLHRRLRGATVGHLAATEITSSPGSQRYVHGLKRLKAPRACIAFYAEHVEADAVHEQVLRHDVVGNLLRDEPELEADVVFGMRALDFVENELADHVMSRWSAGRSSLD</sequence>